<feature type="domain" description="FHOD1/3-like FH3" evidence="2">
    <location>
        <begin position="1"/>
        <end position="48"/>
    </location>
</feature>
<dbReference type="Proteomes" id="UP000261360">
    <property type="component" value="Unplaced"/>
</dbReference>
<dbReference type="AlphaFoldDB" id="A0A3B4YPX3"/>
<dbReference type="GO" id="GO:0030866">
    <property type="term" value="P:cortical actin cytoskeleton organization"/>
    <property type="evidence" value="ECO:0007669"/>
    <property type="project" value="TreeGrafter"/>
</dbReference>
<evidence type="ECO:0000256" key="1">
    <source>
        <dbReference type="SAM" id="MobiDB-lite"/>
    </source>
</evidence>
<dbReference type="Ensembl" id="ENSSLDT00000031197.1">
    <property type="protein sequence ID" value="ENSSLDP00000030321.1"/>
    <property type="gene ID" value="ENSSLDG00000023368.1"/>
</dbReference>
<dbReference type="InterPro" id="IPR011989">
    <property type="entry name" value="ARM-like"/>
</dbReference>
<evidence type="ECO:0000313" key="4">
    <source>
        <dbReference type="Proteomes" id="UP000261360"/>
    </source>
</evidence>
<reference evidence="3" key="2">
    <citation type="submission" date="2025-09" db="UniProtKB">
        <authorList>
            <consortium name="Ensembl"/>
        </authorList>
    </citation>
    <scope>IDENTIFICATION</scope>
</reference>
<dbReference type="PANTHER" id="PTHR45920:SF3">
    <property type="entry name" value="FH1_FH2 DOMAIN-CONTAINING PROTEIN 3"/>
    <property type="match status" value="1"/>
</dbReference>
<name>A0A3B4YPX3_SERLL</name>
<dbReference type="GO" id="GO:0005856">
    <property type="term" value="C:cytoskeleton"/>
    <property type="evidence" value="ECO:0007669"/>
    <property type="project" value="TreeGrafter"/>
</dbReference>
<dbReference type="GO" id="GO:0005737">
    <property type="term" value="C:cytoplasm"/>
    <property type="evidence" value="ECO:0007669"/>
    <property type="project" value="TreeGrafter"/>
</dbReference>
<protein>
    <recommendedName>
        <fullName evidence="2">FHOD1/3-like FH3 domain-containing protein</fullName>
    </recommendedName>
</protein>
<evidence type="ECO:0000313" key="3">
    <source>
        <dbReference type="Ensembl" id="ENSSLDP00000030321.1"/>
    </source>
</evidence>
<dbReference type="GO" id="GO:0055003">
    <property type="term" value="P:cardiac myofibril assembly"/>
    <property type="evidence" value="ECO:0007669"/>
    <property type="project" value="TreeGrafter"/>
</dbReference>
<organism evidence="3 4">
    <name type="scientific">Seriola lalandi dorsalis</name>
    <dbReference type="NCBI Taxonomy" id="1841481"/>
    <lineage>
        <taxon>Eukaryota</taxon>
        <taxon>Metazoa</taxon>
        <taxon>Chordata</taxon>
        <taxon>Craniata</taxon>
        <taxon>Vertebrata</taxon>
        <taxon>Euteleostomi</taxon>
        <taxon>Actinopterygii</taxon>
        <taxon>Neopterygii</taxon>
        <taxon>Teleostei</taxon>
        <taxon>Neoteleostei</taxon>
        <taxon>Acanthomorphata</taxon>
        <taxon>Carangaria</taxon>
        <taxon>Carangiformes</taxon>
        <taxon>Carangidae</taxon>
        <taxon>Seriola</taxon>
    </lineage>
</organism>
<dbReference type="GO" id="GO:0051015">
    <property type="term" value="F:actin filament binding"/>
    <property type="evidence" value="ECO:0007669"/>
    <property type="project" value="TreeGrafter"/>
</dbReference>
<accession>A0A3B4YPX3</accession>
<sequence length="157" mass="17446">MLYVDGMNGLISHNETVQWLYTLVGSKFRLVVKTSNATLLIKAVNVVDHVSSVISVCCLSWASLCCVFSCVSLSTFSPSCLPTSSLSSVQPLDPSSHPREEEEEEEEGGEEEDEDEEEEEDEDVDEDEADDESHPVIESSRQGAHRYFRPTGFPRVT</sequence>
<keyword evidence="4" id="KW-1185">Reference proteome</keyword>
<feature type="region of interest" description="Disordered" evidence="1">
    <location>
        <begin position="79"/>
        <end position="157"/>
    </location>
</feature>
<proteinExistence type="predicted"/>
<dbReference type="GO" id="GO:0045214">
    <property type="term" value="P:sarcomere organization"/>
    <property type="evidence" value="ECO:0007669"/>
    <property type="project" value="TreeGrafter"/>
</dbReference>
<feature type="compositionally biased region" description="Acidic residues" evidence="1">
    <location>
        <begin position="101"/>
        <end position="131"/>
    </location>
</feature>
<dbReference type="PANTHER" id="PTHR45920">
    <property type="entry name" value="FORMIN HOMOLOGY 2 DOMAIN CONTAINING, ISOFORM I"/>
    <property type="match status" value="1"/>
</dbReference>
<reference evidence="3" key="1">
    <citation type="submission" date="2025-08" db="UniProtKB">
        <authorList>
            <consortium name="Ensembl"/>
        </authorList>
    </citation>
    <scope>IDENTIFICATION</scope>
</reference>
<dbReference type="Pfam" id="PF24959">
    <property type="entry name" value="FH3_FHOD1-3"/>
    <property type="match status" value="1"/>
</dbReference>
<dbReference type="Gene3D" id="1.25.10.10">
    <property type="entry name" value="Leucine-rich Repeat Variant"/>
    <property type="match status" value="1"/>
</dbReference>
<feature type="compositionally biased region" description="Low complexity" evidence="1">
    <location>
        <begin position="79"/>
        <end position="88"/>
    </location>
</feature>
<dbReference type="InterPro" id="IPR056771">
    <property type="entry name" value="FH3_FHOD1-3-like"/>
</dbReference>
<evidence type="ECO:0000259" key="2">
    <source>
        <dbReference type="Pfam" id="PF24959"/>
    </source>
</evidence>